<keyword evidence="9" id="KW-1185">Reference proteome</keyword>
<dbReference type="Gene3D" id="1.10.8.640">
    <property type="entry name" value="Cytochrome C biogenesis protein"/>
    <property type="match status" value="1"/>
</dbReference>
<keyword evidence="5 6" id="KW-0408">Iron</keyword>
<reference evidence="8 9" key="1">
    <citation type="submission" date="2018-10" db="EMBL/GenBank/DDBJ databases">
        <title>Genomic Encyclopedia of Archaeal and Bacterial Type Strains, Phase II (KMG-II): from individual species to whole genera.</title>
        <authorList>
            <person name="Goeker M."/>
        </authorList>
    </citation>
    <scope>NUCLEOTIDE SEQUENCE [LARGE SCALE GENOMIC DNA]</scope>
    <source>
        <strain evidence="8 9">DSM 29466</strain>
    </source>
</reference>
<evidence type="ECO:0000256" key="3">
    <source>
        <dbReference type="ARBA" id="ARBA00022723"/>
    </source>
</evidence>
<accession>A0A497X0L7</accession>
<comment type="caution">
    <text evidence="8">The sequence shown here is derived from an EMBL/GenBank/DDBJ whole genome shotgun (WGS) entry which is preliminary data.</text>
</comment>
<organism evidence="8 9">
    <name type="scientific">Litoreibacter meonggei</name>
    <dbReference type="NCBI Taxonomy" id="1049199"/>
    <lineage>
        <taxon>Bacteria</taxon>
        <taxon>Pseudomonadati</taxon>
        <taxon>Pseudomonadota</taxon>
        <taxon>Alphaproteobacteria</taxon>
        <taxon>Rhodobacterales</taxon>
        <taxon>Roseobacteraceae</taxon>
        <taxon>Litoreibacter</taxon>
    </lineage>
</organism>
<feature type="domain" description="CcmH/CycL/Ccl2/NrfF N-terminal" evidence="7">
    <location>
        <begin position="7"/>
        <end position="149"/>
    </location>
</feature>
<dbReference type="InterPro" id="IPR051263">
    <property type="entry name" value="C-type_cytochrome_biogenesis"/>
</dbReference>
<keyword evidence="6" id="KW-0812">Transmembrane</keyword>
<dbReference type="InterPro" id="IPR005616">
    <property type="entry name" value="CcmH/CycL/Ccl2/NrfF_N"/>
</dbReference>
<keyword evidence="6" id="KW-1133">Transmembrane helix</keyword>
<keyword evidence="6" id="KW-0472">Membrane</keyword>
<dbReference type="AlphaFoldDB" id="A0A497X0L7"/>
<evidence type="ECO:0000259" key="7">
    <source>
        <dbReference type="Pfam" id="PF03918"/>
    </source>
</evidence>
<keyword evidence="2 6" id="KW-0349">Heme</keyword>
<keyword evidence="4 6" id="KW-0732">Signal</keyword>
<keyword evidence="3 6" id="KW-0479">Metal-binding</keyword>
<evidence type="ECO:0000256" key="4">
    <source>
        <dbReference type="ARBA" id="ARBA00022729"/>
    </source>
</evidence>
<feature type="signal peptide" evidence="6">
    <location>
        <begin position="1"/>
        <end position="18"/>
    </location>
</feature>
<dbReference type="InterPro" id="IPR038297">
    <property type="entry name" value="CcmH/CycL/NrfF/Ccl2_sf"/>
</dbReference>
<dbReference type="PANTHER" id="PTHR47870:SF4">
    <property type="entry name" value="CYTOCHROME C-TYPE BIOGENESIS PROTEIN CYCH"/>
    <property type="match status" value="1"/>
</dbReference>
<sequence>MIRAALLALALLANPAFAVEPDEVLSDPALEERARAISANVRCVVCQNEPIDSSNAGVARDLRVLIRERLVAGDTDQEIYDFLVLRYGDFVLFKPPFKPSTYALWLGPFAILFIGGLAVAISLSRRPRRPATKDTHLSADEETELAKLMEEDKSL</sequence>
<dbReference type="Proteomes" id="UP000269157">
    <property type="component" value="Unassembled WGS sequence"/>
</dbReference>
<comment type="similarity">
    <text evidence="1 6">Belongs to the CcmH/CycL/Ccl2/NrfF family.</text>
</comment>
<evidence type="ECO:0000313" key="8">
    <source>
        <dbReference type="EMBL" id="RLJ58835.1"/>
    </source>
</evidence>
<dbReference type="GO" id="GO:0046872">
    <property type="term" value="F:metal ion binding"/>
    <property type="evidence" value="ECO:0007669"/>
    <property type="project" value="UniProtKB-KW"/>
</dbReference>
<feature type="chain" id="PRO_5019612748" description="Cytochrome c-type biogenesis protein" evidence="6">
    <location>
        <begin position="19"/>
        <end position="155"/>
    </location>
</feature>
<gene>
    <name evidence="8" type="ORF">BCF46_0973</name>
</gene>
<evidence type="ECO:0000256" key="6">
    <source>
        <dbReference type="RuleBase" id="RU364112"/>
    </source>
</evidence>
<dbReference type="Pfam" id="PF03918">
    <property type="entry name" value="CcmH"/>
    <property type="match status" value="1"/>
</dbReference>
<feature type="transmembrane region" description="Helical" evidence="6">
    <location>
        <begin position="102"/>
        <end position="123"/>
    </location>
</feature>
<dbReference type="EMBL" id="RCCE01000002">
    <property type="protein sequence ID" value="RLJ58835.1"/>
    <property type="molecule type" value="Genomic_DNA"/>
</dbReference>
<dbReference type="CDD" id="cd16378">
    <property type="entry name" value="CcmH_N"/>
    <property type="match status" value="1"/>
</dbReference>
<evidence type="ECO:0000256" key="5">
    <source>
        <dbReference type="ARBA" id="ARBA00023004"/>
    </source>
</evidence>
<proteinExistence type="inferred from homology"/>
<dbReference type="RefSeq" id="WP_121022323.1">
    <property type="nucleotide sequence ID" value="NZ_RCCE01000002.1"/>
</dbReference>
<evidence type="ECO:0000256" key="2">
    <source>
        <dbReference type="ARBA" id="ARBA00022617"/>
    </source>
</evidence>
<comment type="function">
    <text evidence="6">Possible subunit of a heme lyase.</text>
</comment>
<dbReference type="GO" id="GO:0005886">
    <property type="term" value="C:plasma membrane"/>
    <property type="evidence" value="ECO:0007669"/>
    <property type="project" value="TreeGrafter"/>
</dbReference>
<dbReference type="PANTHER" id="PTHR47870">
    <property type="entry name" value="CYTOCHROME C-TYPE BIOGENESIS PROTEIN CCMH"/>
    <property type="match status" value="1"/>
</dbReference>
<protein>
    <recommendedName>
        <fullName evidence="6">Cytochrome c-type biogenesis protein</fullName>
    </recommendedName>
</protein>
<dbReference type="OrthoDB" id="9804975at2"/>
<evidence type="ECO:0000313" key="9">
    <source>
        <dbReference type="Proteomes" id="UP000269157"/>
    </source>
</evidence>
<evidence type="ECO:0000256" key="1">
    <source>
        <dbReference type="ARBA" id="ARBA00010342"/>
    </source>
</evidence>
<name>A0A497X0L7_9RHOB</name>